<gene>
    <name evidence="3" type="ORF">AUCHE_05_01510</name>
</gene>
<keyword evidence="2" id="KW-1133">Transmembrane helix</keyword>
<dbReference type="RefSeq" id="WP_006501998.1">
    <property type="nucleotide sequence ID" value="NZ_BAGZ01000005.1"/>
</dbReference>
<keyword evidence="2" id="KW-0472">Membrane</keyword>
<evidence type="ECO:0008006" key="5">
    <source>
        <dbReference type="Google" id="ProtNLM"/>
    </source>
</evidence>
<dbReference type="Proteomes" id="UP000008495">
    <property type="component" value="Unassembled WGS sequence"/>
</dbReference>
<evidence type="ECO:0000256" key="1">
    <source>
        <dbReference type="SAM" id="MobiDB-lite"/>
    </source>
</evidence>
<keyword evidence="4" id="KW-1185">Reference proteome</keyword>
<dbReference type="STRING" id="100225.SAMN05421595_1063"/>
<feature type="region of interest" description="Disordered" evidence="1">
    <location>
        <begin position="157"/>
        <end position="191"/>
    </location>
</feature>
<dbReference type="AlphaFoldDB" id="K6ULH2"/>
<dbReference type="OrthoDB" id="9982519at2"/>
<feature type="compositionally biased region" description="Low complexity" evidence="1">
    <location>
        <begin position="157"/>
        <end position="178"/>
    </location>
</feature>
<feature type="compositionally biased region" description="Basic and acidic residues" evidence="1">
    <location>
        <begin position="179"/>
        <end position="191"/>
    </location>
</feature>
<evidence type="ECO:0000313" key="3">
    <source>
        <dbReference type="EMBL" id="GAB77246.1"/>
    </source>
</evidence>
<name>K6ULH2_9MICO</name>
<reference evidence="3 4" key="1">
    <citation type="submission" date="2012-08" db="EMBL/GenBank/DDBJ databases">
        <title>Whole genome shotgun sequence of Austwickia chelonae NBRC 105200.</title>
        <authorList>
            <person name="Yoshida I."/>
            <person name="Hosoyama A."/>
            <person name="Tsuchikane K."/>
            <person name="Katsumata H."/>
            <person name="Ando Y."/>
            <person name="Ohji S."/>
            <person name="Hamada M."/>
            <person name="Tamura T."/>
            <person name="Yamazoe A."/>
            <person name="Yamazaki S."/>
            <person name="Fujita N."/>
        </authorList>
    </citation>
    <scope>NUCLEOTIDE SEQUENCE [LARGE SCALE GENOMIC DNA]</scope>
    <source>
        <strain evidence="3 4">NBRC 105200</strain>
    </source>
</reference>
<feature type="transmembrane region" description="Helical" evidence="2">
    <location>
        <begin position="123"/>
        <end position="146"/>
    </location>
</feature>
<proteinExistence type="predicted"/>
<dbReference type="EMBL" id="BAGZ01000005">
    <property type="protein sequence ID" value="GAB77246.1"/>
    <property type="molecule type" value="Genomic_DNA"/>
</dbReference>
<feature type="transmembrane region" description="Helical" evidence="2">
    <location>
        <begin position="83"/>
        <end position="103"/>
    </location>
</feature>
<sequence length="191" mass="19471">MSLQEQAAQRATAVVLSLLGAAIGLTVSTRTVVSGATVHGGLGVRTVFSVSGTAAAPVYPALLLIAAAGAMVWLFARPLMVRVIAVMTGISGVGAAFTWRSGIVQAGRSPSLPDGHVIQEVSVRWWSFSGDLAALMIVVSAGLALWAAGSWFPAQAGAEAPGGEDASASSPSSRSASDQWERLNRGEDPTV</sequence>
<dbReference type="Pfam" id="PF09534">
    <property type="entry name" value="Trp_oprn_chp"/>
    <property type="match status" value="1"/>
</dbReference>
<feature type="transmembrane region" description="Helical" evidence="2">
    <location>
        <begin position="59"/>
        <end position="76"/>
    </location>
</feature>
<dbReference type="InterPro" id="IPR019051">
    <property type="entry name" value="Trp_biosyn_TM_oprn/chp"/>
</dbReference>
<organism evidence="3 4">
    <name type="scientific">Austwickia chelonae NBRC 105200</name>
    <dbReference type="NCBI Taxonomy" id="1184607"/>
    <lineage>
        <taxon>Bacteria</taxon>
        <taxon>Bacillati</taxon>
        <taxon>Actinomycetota</taxon>
        <taxon>Actinomycetes</taxon>
        <taxon>Micrococcales</taxon>
        <taxon>Dermatophilaceae</taxon>
        <taxon>Austwickia</taxon>
    </lineage>
</organism>
<comment type="caution">
    <text evidence="3">The sequence shown here is derived from an EMBL/GenBank/DDBJ whole genome shotgun (WGS) entry which is preliminary data.</text>
</comment>
<keyword evidence="2" id="KW-0812">Transmembrane</keyword>
<protein>
    <recommendedName>
        <fullName evidence="5">Trp biosynthesis-associated membrane protein</fullName>
    </recommendedName>
</protein>
<evidence type="ECO:0000256" key="2">
    <source>
        <dbReference type="SAM" id="Phobius"/>
    </source>
</evidence>
<accession>K6ULH2</accession>
<evidence type="ECO:0000313" key="4">
    <source>
        <dbReference type="Proteomes" id="UP000008495"/>
    </source>
</evidence>